<dbReference type="Pfam" id="PF08279">
    <property type="entry name" value="HTH_11"/>
    <property type="match status" value="1"/>
</dbReference>
<feature type="domain" description="HTH deoR-type" evidence="3">
    <location>
        <begin position="2"/>
        <end position="57"/>
    </location>
</feature>
<dbReference type="InterPro" id="IPR001034">
    <property type="entry name" value="DeoR_HTH"/>
</dbReference>
<evidence type="ECO:0000256" key="2">
    <source>
        <dbReference type="ARBA" id="ARBA00023163"/>
    </source>
</evidence>
<comment type="caution">
    <text evidence="4">The sequence shown here is derived from an EMBL/GenBank/DDBJ whole genome shotgun (WGS) entry which is preliminary data.</text>
</comment>
<reference evidence="4 5" key="1">
    <citation type="submission" date="2022-05" db="EMBL/GenBank/DDBJ databases">
        <title>Genome Sequencing of Bee-Associated Microbes.</title>
        <authorList>
            <person name="Dunlap C."/>
        </authorList>
    </citation>
    <scope>NUCLEOTIDE SEQUENCE [LARGE SCALE GENOMIC DNA]</scope>
    <source>
        <strain evidence="4 5">NRRL NRS-1438</strain>
    </source>
</reference>
<dbReference type="PROSITE" id="PS51000">
    <property type="entry name" value="HTH_DEOR_2"/>
    <property type="match status" value="1"/>
</dbReference>
<keyword evidence="1" id="KW-0805">Transcription regulation</keyword>
<dbReference type="InterPro" id="IPR028349">
    <property type="entry name" value="PafC-like"/>
</dbReference>
<dbReference type="PROSITE" id="PS52050">
    <property type="entry name" value="WYL"/>
    <property type="match status" value="1"/>
</dbReference>
<name>A0ABT4E1I1_9BACL</name>
<dbReference type="Pfam" id="PF13280">
    <property type="entry name" value="WYL"/>
    <property type="match status" value="1"/>
</dbReference>
<dbReference type="InterPro" id="IPR057727">
    <property type="entry name" value="WCX_dom"/>
</dbReference>
<keyword evidence="5" id="KW-1185">Reference proteome</keyword>
<dbReference type="InterPro" id="IPR013196">
    <property type="entry name" value="HTH_11"/>
</dbReference>
<evidence type="ECO:0000256" key="1">
    <source>
        <dbReference type="ARBA" id="ARBA00023015"/>
    </source>
</evidence>
<protein>
    <submittedName>
        <fullName evidence="4">YafY family transcriptional regulator</fullName>
    </submittedName>
</protein>
<gene>
    <name evidence="4" type="ORF">M5X09_28080</name>
</gene>
<evidence type="ECO:0000259" key="3">
    <source>
        <dbReference type="PROSITE" id="PS51000"/>
    </source>
</evidence>
<organism evidence="4 5">
    <name type="scientific">Paenibacillus apiarius</name>
    <dbReference type="NCBI Taxonomy" id="46240"/>
    <lineage>
        <taxon>Bacteria</taxon>
        <taxon>Bacillati</taxon>
        <taxon>Bacillota</taxon>
        <taxon>Bacilli</taxon>
        <taxon>Bacillales</taxon>
        <taxon>Paenibacillaceae</taxon>
        <taxon>Paenibacillus</taxon>
    </lineage>
</organism>
<dbReference type="SUPFAM" id="SSF46785">
    <property type="entry name" value="Winged helix' DNA-binding domain"/>
    <property type="match status" value="1"/>
</dbReference>
<dbReference type="InterPro" id="IPR026881">
    <property type="entry name" value="WYL_dom"/>
</dbReference>
<dbReference type="InterPro" id="IPR036388">
    <property type="entry name" value="WH-like_DNA-bd_sf"/>
</dbReference>
<dbReference type="InterPro" id="IPR051534">
    <property type="entry name" value="CBASS_pafABC_assoc_protein"/>
</dbReference>
<evidence type="ECO:0000313" key="5">
    <source>
        <dbReference type="Proteomes" id="UP001207626"/>
    </source>
</evidence>
<dbReference type="Pfam" id="PF25583">
    <property type="entry name" value="WCX"/>
    <property type="match status" value="1"/>
</dbReference>
<dbReference type="RefSeq" id="WP_087434375.1">
    <property type="nucleotide sequence ID" value="NZ_JAMDLV010000077.1"/>
</dbReference>
<dbReference type="InterPro" id="IPR036390">
    <property type="entry name" value="WH_DNA-bd_sf"/>
</dbReference>
<dbReference type="PANTHER" id="PTHR34580">
    <property type="match status" value="1"/>
</dbReference>
<evidence type="ECO:0000313" key="4">
    <source>
        <dbReference type="EMBL" id="MCY9523461.1"/>
    </source>
</evidence>
<dbReference type="PIRSF" id="PIRSF016838">
    <property type="entry name" value="PafC"/>
    <property type="match status" value="1"/>
</dbReference>
<accession>A0ABT4E1I1</accession>
<dbReference type="EMBL" id="JAMDLW010000075">
    <property type="protein sequence ID" value="MCY9523461.1"/>
    <property type="molecule type" value="Genomic_DNA"/>
</dbReference>
<sequence length="311" mass="36211">MKIDRLLSIVILLINRKMVQAKELADMFEVSVRTIYRDIEAINQAGIPIVTFQGANGGIGLAEGYRLDRNLLTNDELAALVTALQSISSSYRSQENDMLLEKISSIVPPADSEQFNIKTKQFMVDFSPWGNHSRTEEKLVKLKQAIEQQQPVTFTYCSADGKVTARCVEPYTLVLKRQRWYLYGYCTLREQFRFFKLFRIKDMVTEARQFERQDIPINQLPWERDWNAPHQTVRIVLRFEPNVKHLAEEWFGIEELQEDEEGKFVVSVFFPEDNWLYGFILSFGEGVEVIEPEHIRSKIRSIASRIAAKYK</sequence>
<dbReference type="PANTHER" id="PTHR34580:SF8">
    <property type="entry name" value="WYL DOMAIN-CONTAINING PROTEIN"/>
    <property type="match status" value="1"/>
</dbReference>
<dbReference type="Gene3D" id="1.10.10.10">
    <property type="entry name" value="Winged helix-like DNA-binding domain superfamily/Winged helix DNA-binding domain"/>
    <property type="match status" value="1"/>
</dbReference>
<dbReference type="Proteomes" id="UP001207626">
    <property type="component" value="Unassembled WGS sequence"/>
</dbReference>
<proteinExistence type="predicted"/>
<keyword evidence="2" id="KW-0804">Transcription</keyword>